<evidence type="ECO:0000313" key="4">
    <source>
        <dbReference type="EMBL" id="KAK5083301.1"/>
    </source>
</evidence>
<dbReference type="EMBL" id="JAVRRG010000122">
    <property type="protein sequence ID" value="KAK5083301.1"/>
    <property type="molecule type" value="Genomic_DNA"/>
</dbReference>
<feature type="transmembrane region" description="Helical" evidence="2">
    <location>
        <begin position="12"/>
        <end position="36"/>
    </location>
</feature>
<evidence type="ECO:0000259" key="3">
    <source>
        <dbReference type="Pfam" id="PF25540"/>
    </source>
</evidence>
<dbReference type="InterPro" id="IPR057683">
    <property type="entry name" value="DUF7923"/>
</dbReference>
<gene>
    <name evidence="4" type="ORF">LTR24_007798</name>
</gene>
<dbReference type="PANTHER" id="PTHR37543:SF1">
    <property type="entry name" value="CCCH ZINC FINGER DNA BINDING PROTEIN (AFU_ORTHOLOGUE AFUA_5G12760)"/>
    <property type="match status" value="1"/>
</dbReference>
<keyword evidence="2" id="KW-0472">Membrane</keyword>
<protein>
    <recommendedName>
        <fullName evidence="3">DUF7923 domain-containing protein</fullName>
    </recommendedName>
</protein>
<keyword evidence="2" id="KW-1133">Transmembrane helix</keyword>
<accession>A0ABR0K2I9</accession>
<dbReference type="PANTHER" id="PTHR37543">
    <property type="entry name" value="CCCH ZINC FINGER DNA BINDING PROTEIN (AFU_ORTHOLOGUE AFUA_5G12760)"/>
    <property type="match status" value="1"/>
</dbReference>
<evidence type="ECO:0000256" key="2">
    <source>
        <dbReference type="SAM" id="Phobius"/>
    </source>
</evidence>
<reference evidence="4 5" key="1">
    <citation type="submission" date="2023-08" db="EMBL/GenBank/DDBJ databases">
        <title>Black Yeasts Isolated from many extreme environments.</title>
        <authorList>
            <person name="Coleine C."/>
            <person name="Stajich J.E."/>
            <person name="Selbmann L."/>
        </authorList>
    </citation>
    <scope>NUCLEOTIDE SEQUENCE [LARGE SCALE GENOMIC DNA]</scope>
    <source>
        <strain evidence="4 5">CCFEE 5885</strain>
    </source>
</reference>
<comment type="caution">
    <text evidence="4">The sequence shown here is derived from an EMBL/GenBank/DDBJ whole genome shotgun (WGS) entry which is preliminary data.</text>
</comment>
<sequence>MHNLAGEFADSTIYSFLVTLFLISLYLFIMALYNALLDHTLTEIPRSLADWTKLELRRKCFRTMPNVASQFLGFSAIDALVASAAILVGLVLAGIWQGLPDFLDTREDVSATHHYDGIVQSIRDDKERLKQLEAQCQTQRKQLDKLTKLEPQLTKAYACLNDQKALIARTQRLNEGQRNHIRGLELNIGSTKQKFAQMEANFTTTILQLQSQSIQLQTQLKSVSSKRDDFAKIIIDLQNANGQLKSLASTSLTNHSKTATSPAAPFVLVLVDGDAYHWSLEHFTPSIASPGAHAAESIKRKVEQYIPPQCQVVTRVFYNGQGTAPLEERTGRAAKGRLSEFARAFNESGPLFDYLDCGRGKERADSKIQETAHLFIGNPHCHTIFFAAASDNSFARLLEQYAYNEAAKRKIILIHTGYVAREIEELRYTAVEWPNVFAHRVDSLAVTNAKRQANVKEKEKRKMARDATLAIFDGVFGLKRIGYMSLNTMCGLRKTVAGSYAGTATSRDEGVIEELD</sequence>
<feature type="domain" description="DUF7923" evidence="3">
    <location>
        <begin position="264"/>
        <end position="437"/>
    </location>
</feature>
<evidence type="ECO:0000256" key="1">
    <source>
        <dbReference type="SAM" id="Coils"/>
    </source>
</evidence>
<feature type="transmembrane region" description="Helical" evidence="2">
    <location>
        <begin position="71"/>
        <end position="96"/>
    </location>
</feature>
<keyword evidence="5" id="KW-1185">Reference proteome</keyword>
<keyword evidence="2" id="KW-0812">Transmembrane</keyword>
<feature type="coiled-coil region" evidence="1">
    <location>
        <begin position="115"/>
        <end position="149"/>
    </location>
</feature>
<evidence type="ECO:0000313" key="5">
    <source>
        <dbReference type="Proteomes" id="UP001345013"/>
    </source>
</evidence>
<keyword evidence="1" id="KW-0175">Coiled coil</keyword>
<dbReference type="Proteomes" id="UP001345013">
    <property type="component" value="Unassembled WGS sequence"/>
</dbReference>
<proteinExistence type="predicted"/>
<dbReference type="Pfam" id="PF25540">
    <property type="entry name" value="DUF7923"/>
    <property type="match status" value="1"/>
</dbReference>
<organism evidence="4 5">
    <name type="scientific">Lithohypha guttulata</name>
    <dbReference type="NCBI Taxonomy" id="1690604"/>
    <lineage>
        <taxon>Eukaryota</taxon>
        <taxon>Fungi</taxon>
        <taxon>Dikarya</taxon>
        <taxon>Ascomycota</taxon>
        <taxon>Pezizomycotina</taxon>
        <taxon>Eurotiomycetes</taxon>
        <taxon>Chaetothyriomycetidae</taxon>
        <taxon>Chaetothyriales</taxon>
        <taxon>Trichomeriaceae</taxon>
        <taxon>Lithohypha</taxon>
    </lineage>
</organism>
<name>A0ABR0K2I9_9EURO</name>